<dbReference type="InterPro" id="IPR011009">
    <property type="entry name" value="Kinase-like_dom_sf"/>
</dbReference>
<dbReference type="OrthoDB" id="10003767at2759"/>
<feature type="compositionally biased region" description="Basic and acidic residues" evidence="1">
    <location>
        <begin position="431"/>
        <end position="446"/>
    </location>
</feature>
<evidence type="ECO:0000313" key="5">
    <source>
        <dbReference type="Proteomes" id="UP000006039"/>
    </source>
</evidence>
<dbReference type="InterPro" id="IPR002575">
    <property type="entry name" value="Aminoglycoside_PTrfase"/>
</dbReference>
<dbReference type="Pfam" id="PF01636">
    <property type="entry name" value="APH"/>
    <property type="match status" value="1"/>
</dbReference>
<dbReference type="PANTHER" id="PTHR21310">
    <property type="entry name" value="AMINOGLYCOSIDE PHOSPHOTRANSFERASE-RELATED-RELATED"/>
    <property type="match status" value="1"/>
</dbReference>
<evidence type="ECO:0000313" key="3">
    <source>
        <dbReference type="EMBL" id="EJT74838.1"/>
    </source>
</evidence>
<reference evidence="4" key="4">
    <citation type="journal article" date="2015" name="G3 (Bethesda)">
        <title>Genome sequences of three phytopathogenic species of the Magnaporthaceae family of fungi.</title>
        <authorList>
            <person name="Okagaki L.H."/>
            <person name="Nunes C.C."/>
            <person name="Sailsbery J."/>
            <person name="Clay B."/>
            <person name="Brown D."/>
            <person name="John T."/>
            <person name="Oh Y."/>
            <person name="Young N."/>
            <person name="Fitzgerald M."/>
            <person name="Haas B.J."/>
            <person name="Zeng Q."/>
            <person name="Young S."/>
            <person name="Adiconis X."/>
            <person name="Fan L."/>
            <person name="Levin J.Z."/>
            <person name="Mitchell T.K."/>
            <person name="Okubara P.A."/>
            <person name="Farman M.L."/>
            <person name="Kohn L.M."/>
            <person name="Birren B."/>
            <person name="Ma L.-J."/>
            <person name="Dean R.A."/>
        </authorList>
    </citation>
    <scope>NUCLEOTIDE SEQUENCE</scope>
    <source>
        <strain evidence="4">R3-111a-1</strain>
    </source>
</reference>
<keyword evidence="5" id="KW-1185">Reference proteome</keyword>
<feature type="compositionally biased region" description="Acidic residues" evidence="1">
    <location>
        <begin position="468"/>
        <end position="477"/>
    </location>
</feature>
<dbReference type="Proteomes" id="UP000006039">
    <property type="component" value="Unassembled WGS sequence"/>
</dbReference>
<dbReference type="AlphaFoldDB" id="J3P587"/>
<dbReference type="VEuPathDB" id="FungiDB:GGTG_08676"/>
<sequence length="477" mass="51782">MSSYSSADDSYESDEPPELELDLARLMDCASKALKVKCTSAKKLTRGVGHEIFALKFRAEDATDATPPSLVHAGFSCIARLSRLGSNTRAKSASDIATAQYIRRYSSIPVPEIYYHDLDPDNDVGAPLVLMERMPGRNLNKIWDGLSLDGKKMVLSQIASVVAQLSCLEFDQIGSLADDEQGAVAVGPVISPCFDEPKGPFRSTGQWMRSFLPAVAAPGSSSAEAPPGSPDPCQEAWAALERFLAQDDPPLPYLQPPFCLIHDDFDGQNMMFVNPADDGSSGGPKLTGLIDFEYAFTGPRYFLYDYPIFIQDVSWSPELYADNATLRAHFVRAIHEQLPNAEARSTFIACMNNKCYALNGFADAFMSMPLDDGQPLGVLAKFYAQDLKDGTGLPYSGRLDYIPERYSEAAEALPSSDYDEDNNNSNNDNLDTQKKCALDGDHHDPHSGLTPQATQGVDKDVALTGGGDDGEEGDLGP</sequence>
<dbReference type="EMBL" id="GL385398">
    <property type="protein sequence ID" value="EJT74838.1"/>
    <property type="molecule type" value="Genomic_DNA"/>
</dbReference>
<organism evidence="3">
    <name type="scientific">Gaeumannomyces tritici (strain R3-111a-1)</name>
    <name type="common">Wheat and barley take-all root rot fungus</name>
    <name type="synonym">Gaeumannomyces graminis var. tritici</name>
    <dbReference type="NCBI Taxonomy" id="644352"/>
    <lineage>
        <taxon>Eukaryota</taxon>
        <taxon>Fungi</taxon>
        <taxon>Dikarya</taxon>
        <taxon>Ascomycota</taxon>
        <taxon>Pezizomycotina</taxon>
        <taxon>Sordariomycetes</taxon>
        <taxon>Sordariomycetidae</taxon>
        <taxon>Magnaporthales</taxon>
        <taxon>Magnaporthaceae</taxon>
        <taxon>Gaeumannomyces</taxon>
    </lineage>
</organism>
<reference evidence="3" key="2">
    <citation type="submission" date="2010-07" db="EMBL/GenBank/DDBJ databases">
        <authorList>
            <consortium name="The Broad Institute Genome Sequencing Platform"/>
            <consortium name="Broad Institute Genome Sequencing Center for Infectious Disease"/>
            <person name="Ma L.-J."/>
            <person name="Dead R."/>
            <person name="Young S."/>
            <person name="Zeng Q."/>
            <person name="Koehrsen M."/>
            <person name="Alvarado L."/>
            <person name="Berlin A."/>
            <person name="Chapman S.B."/>
            <person name="Chen Z."/>
            <person name="Freedman E."/>
            <person name="Gellesch M."/>
            <person name="Goldberg J."/>
            <person name="Griggs A."/>
            <person name="Gujja S."/>
            <person name="Heilman E.R."/>
            <person name="Heiman D."/>
            <person name="Hepburn T."/>
            <person name="Howarth C."/>
            <person name="Jen D."/>
            <person name="Larson L."/>
            <person name="Mehta T."/>
            <person name="Neiman D."/>
            <person name="Pearson M."/>
            <person name="Roberts A."/>
            <person name="Saif S."/>
            <person name="Shea T."/>
            <person name="Shenoy N."/>
            <person name="Sisk P."/>
            <person name="Stolte C."/>
            <person name="Sykes S."/>
            <person name="Walk T."/>
            <person name="White J."/>
            <person name="Yandava C."/>
            <person name="Haas B."/>
            <person name="Nusbaum C."/>
            <person name="Birren B."/>
        </authorList>
    </citation>
    <scope>NUCLEOTIDE SEQUENCE</scope>
    <source>
        <strain evidence="3">R3-111a-1</strain>
    </source>
</reference>
<evidence type="ECO:0000256" key="1">
    <source>
        <dbReference type="SAM" id="MobiDB-lite"/>
    </source>
</evidence>
<dbReference type="HOGENOM" id="CLU_634525_0_0_1"/>
<proteinExistence type="predicted"/>
<dbReference type="EnsemblFungi" id="EJT74838">
    <property type="protein sequence ID" value="EJT74838"/>
    <property type="gene ID" value="GGTG_08676"/>
</dbReference>
<dbReference type="InterPro" id="IPR051678">
    <property type="entry name" value="AGP_Transferase"/>
</dbReference>
<evidence type="ECO:0000313" key="4">
    <source>
        <dbReference type="EnsemblFungi" id="EJT74838"/>
    </source>
</evidence>
<dbReference type="eggNOG" id="ENOG502S3T1">
    <property type="taxonomic scope" value="Eukaryota"/>
</dbReference>
<dbReference type="PANTHER" id="PTHR21310:SF15">
    <property type="entry name" value="AMINOGLYCOSIDE PHOSPHOTRANSFERASE DOMAIN-CONTAINING PROTEIN"/>
    <property type="match status" value="1"/>
</dbReference>
<dbReference type="STRING" id="644352.J3P587"/>
<dbReference type="RefSeq" id="XP_009224782.1">
    <property type="nucleotide sequence ID" value="XM_009226518.1"/>
</dbReference>
<gene>
    <name evidence="4" type="primary">20349134</name>
    <name evidence="3" type="ORF">GGTG_08676</name>
</gene>
<dbReference type="SUPFAM" id="SSF56112">
    <property type="entry name" value="Protein kinase-like (PK-like)"/>
    <property type="match status" value="1"/>
</dbReference>
<protein>
    <recommendedName>
        <fullName evidence="2">Aminoglycoside phosphotransferase domain-containing protein</fullName>
    </recommendedName>
</protein>
<reference evidence="5" key="1">
    <citation type="submission" date="2010-07" db="EMBL/GenBank/DDBJ databases">
        <title>The genome sequence of Gaeumannomyces graminis var. tritici strain R3-111a-1.</title>
        <authorList>
            <consortium name="The Broad Institute Genome Sequencing Platform"/>
            <person name="Ma L.-J."/>
            <person name="Dead R."/>
            <person name="Young S."/>
            <person name="Zeng Q."/>
            <person name="Koehrsen M."/>
            <person name="Alvarado L."/>
            <person name="Berlin A."/>
            <person name="Chapman S.B."/>
            <person name="Chen Z."/>
            <person name="Freedman E."/>
            <person name="Gellesch M."/>
            <person name="Goldberg J."/>
            <person name="Griggs A."/>
            <person name="Gujja S."/>
            <person name="Heilman E.R."/>
            <person name="Heiman D."/>
            <person name="Hepburn T."/>
            <person name="Howarth C."/>
            <person name="Jen D."/>
            <person name="Larson L."/>
            <person name="Mehta T."/>
            <person name="Neiman D."/>
            <person name="Pearson M."/>
            <person name="Roberts A."/>
            <person name="Saif S."/>
            <person name="Shea T."/>
            <person name="Shenoy N."/>
            <person name="Sisk P."/>
            <person name="Stolte C."/>
            <person name="Sykes S."/>
            <person name="Walk T."/>
            <person name="White J."/>
            <person name="Yandava C."/>
            <person name="Haas B."/>
            <person name="Nusbaum C."/>
            <person name="Birren B."/>
        </authorList>
    </citation>
    <scope>NUCLEOTIDE SEQUENCE [LARGE SCALE GENOMIC DNA]</scope>
    <source>
        <strain evidence="5">R3-111a-1</strain>
    </source>
</reference>
<feature type="region of interest" description="Disordered" evidence="1">
    <location>
        <begin position="410"/>
        <end position="477"/>
    </location>
</feature>
<feature type="domain" description="Aminoglycoside phosphotransferase" evidence="2">
    <location>
        <begin position="78"/>
        <end position="302"/>
    </location>
</feature>
<reference evidence="4" key="5">
    <citation type="submission" date="2018-04" db="UniProtKB">
        <authorList>
            <consortium name="EnsemblFungi"/>
        </authorList>
    </citation>
    <scope>IDENTIFICATION</scope>
    <source>
        <strain evidence="4">R3-111a-1</strain>
    </source>
</reference>
<dbReference type="GeneID" id="20349134"/>
<name>J3P587_GAET3</name>
<reference evidence="3" key="3">
    <citation type="submission" date="2010-09" db="EMBL/GenBank/DDBJ databases">
        <title>Annotation of Gaeumannomyces graminis var. tritici R3-111a-1.</title>
        <authorList>
            <consortium name="The Broad Institute Genome Sequencing Platform"/>
            <person name="Ma L.-J."/>
            <person name="Dead R."/>
            <person name="Young S.K."/>
            <person name="Zeng Q."/>
            <person name="Gargeya S."/>
            <person name="Fitzgerald M."/>
            <person name="Haas B."/>
            <person name="Abouelleil A."/>
            <person name="Alvarado L."/>
            <person name="Arachchi H.M."/>
            <person name="Berlin A."/>
            <person name="Brown A."/>
            <person name="Chapman S.B."/>
            <person name="Chen Z."/>
            <person name="Dunbar C."/>
            <person name="Freedman E."/>
            <person name="Gearin G."/>
            <person name="Gellesch M."/>
            <person name="Goldberg J."/>
            <person name="Griggs A."/>
            <person name="Gujja S."/>
            <person name="Heiman D."/>
            <person name="Howarth C."/>
            <person name="Larson L."/>
            <person name="Lui A."/>
            <person name="MacDonald P.J.P."/>
            <person name="Mehta T."/>
            <person name="Montmayeur A."/>
            <person name="Murphy C."/>
            <person name="Neiman D."/>
            <person name="Pearson M."/>
            <person name="Priest M."/>
            <person name="Roberts A."/>
            <person name="Saif S."/>
            <person name="Shea T."/>
            <person name="Shenoy N."/>
            <person name="Sisk P."/>
            <person name="Stolte C."/>
            <person name="Sykes S."/>
            <person name="Yandava C."/>
            <person name="Wortman J."/>
            <person name="Nusbaum C."/>
            <person name="Birren B."/>
        </authorList>
    </citation>
    <scope>NUCLEOTIDE SEQUENCE</scope>
    <source>
        <strain evidence="3">R3-111a-1</strain>
    </source>
</reference>
<accession>J3P587</accession>
<evidence type="ECO:0000259" key="2">
    <source>
        <dbReference type="Pfam" id="PF01636"/>
    </source>
</evidence>
<dbReference type="Gene3D" id="3.90.1200.10">
    <property type="match status" value="1"/>
</dbReference>